<accession>A0AAU7VRN0</accession>
<sequence>MSASTATVLHDLTAVEQCAALRDRSVSAVELTEHYLDRIDRLGERLGAFVVTTPDLALREAAEADRRFARGDDAHRPLQGLPIAFKDLQPIAGVPVTNGSAVLPAVTAEHDAEAVGLIRAAGAVTLGTTHAPELGIPCYTDTTVVGRPAVTPYDLGRSASGSSGGAAAAVAAGLIPVGHGSDGAGSIRTPAAVCGLVGVKPSRGVVSAAPASSFFGFSTDGPLARNVEDAALLLDAMAVRTPRGLHELAAPASFVAASRRRATRRLRVAVWTDSGFGAVHPENTAAVDRIALMLEGLGHEVVEVANPAPWDTDLVQAFFDYIGGVVSGLLAGLPPAHAQALEEDTRWMKQRGDRLGAADFVKSTTALAAFADRFLAKLAPYDLAVSPVSAGFAVPLGSFHRGQSGDAPYRMLEWSAYTPAQNLSGLPAISIPSHVTADGLPLGVQLTGATIGSDPMLLSVAAQLEEQIGWAQRHPPMWGE</sequence>
<dbReference type="RefSeq" id="WP_350350403.1">
    <property type="nucleotide sequence ID" value="NZ_CP158357.1"/>
</dbReference>
<dbReference type="AlphaFoldDB" id="A0AAU7VRN0"/>
<dbReference type="EMBL" id="CP158357">
    <property type="protein sequence ID" value="XBX76823.1"/>
    <property type="molecule type" value="Genomic_DNA"/>
</dbReference>
<dbReference type="InterPro" id="IPR023631">
    <property type="entry name" value="Amidase_dom"/>
</dbReference>
<dbReference type="InterPro" id="IPR000120">
    <property type="entry name" value="Amidase"/>
</dbReference>
<name>A0AAU7VRN0_9MICO</name>
<dbReference type="Gene3D" id="3.90.1300.10">
    <property type="entry name" value="Amidase signature (AS) domain"/>
    <property type="match status" value="1"/>
</dbReference>
<feature type="domain" description="Amidase" evidence="2">
    <location>
        <begin position="30"/>
        <end position="457"/>
    </location>
</feature>
<dbReference type="PANTHER" id="PTHR11895:SF7">
    <property type="entry name" value="GLUTAMYL-TRNA(GLN) AMIDOTRANSFERASE SUBUNIT A, MITOCHONDRIAL"/>
    <property type="match status" value="1"/>
</dbReference>
<comment type="similarity">
    <text evidence="1">Belongs to the amidase family.</text>
</comment>
<proteinExistence type="inferred from homology"/>
<dbReference type="Pfam" id="PF01425">
    <property type="entry name" value="Amidase"/>
    <property type="match status" value="1"/>
</dbReference>
<dbReference type="GO" id="GO:0003824">
    <property type="term" value="F:catalytic activity"/>
    <property type="evidence" value="ECO:0007669"/>
    <property type="project" value="InterPro"/>
</dbReference>
<evidence type="ECO:0000313" key="3">
    <source>
        <dbReference type="EMBL" id="XBX76823.1"/>
    </source>
</evidence>
<dbReference type="PANTHER" id="PTHR11895">
    <property type="entry name" value="TRANSAMIDASE"/>
    <property type="match status" value="1"/>
</dbReference>
<reference evidence="3" key="1">
    <citation type="submission" date="2024-06" db="EMBL/GenBank/DDBJ databases">
        <title>Draft genome sequence of Microbacterium sp. strain A8/3-1, isolated from Oxytropis tragacanthoides Fisch. ex DC. Root nodules in the Altai region of Russia.</title>
        <authorList>
            <person name="Sazanova A."/>
            <person name="Guro P."/>
            <person name="Kuznetsova I."/>
            <person name="Belimov A."/>
            <person name="Safronova V."/>
        </authorList>
    </citation>
    <scope>NUCLEOTIDE SEQUENCE</scope>
    <source>
        <strain evidence="3">A8/3-1</strain>
    </source>
</reference>
<dbReference type="InterPro" id="IPR036928">
    <property type="entry name" value="AS_sf"/>
</dbReference>
<organism evidence="3">
    <name type="scientific">Microbacterium sp. A8/3-1</name>
    <dbReference type="NCBI Taxonomy" id="3160749"/>
    <lineage>
        <taxon>Bacteria</taxon>
        <taxon>Bacillati</taxon>
        <taxon>Actinomycetota</taxon>
        <taxon>Actinomycetes</taxon>
        <taxon>Micrococcales</taxon>
        <taxon>Microbacteriaceae</taxon>
        <taxon>Microbacterium</taxon>
    </lineage>
</organism>
<protein>
    <submittedName>
        <fullName evidence="3">Amidase</fullName>
    </submittedName>
</protein>
<evidence type="ECO:0000256" key="1">
    <source>
        <dbReference type="ARBA" id="ARBA00009199"/>
    </source>
</evidence>
<dbReference type="SUPFAM" id="SSF75304">
    <property type="entry name" value="Amidase signature (AS) enzymes"/>
    <property type="match status" value="1"/>
</dbReference>
<gene>
    <name evidence="3" type="ORF">ABS642_12970</name>
</gene>
<evidence type="ECO:0000259" key="2">
    <source>
        <dbReference type="Pfam" id="PF01425"/>
    </source>
</evidence>